<name>R6S985_9FIRM</name>
<dbReference type="AlphaFoldDB" id="R6S985"/>
<proteinExistence type="predicted"/>
<reference evidence="1" key="1">
    <citation type="submission" date="2012-11" db="EMBL/GenBank/DDBJ databases">
        <title>Dependencies among metagenomic species, viruses, plasmids and units of genetic variation.</title>
        <authorList>
            <person name="Nielsen H.B."/>
            <person name="Almeida M."/>
            <person name="Juncker A.S."/>
            <person name="Rasmussen S."/>
            <person name="Li J."/>
            <person name="Sunagawa S."/>
            <person name="Plichta D."/>
            <person name="Gautier L."/>
            <person name="Le Chatelier E."/>
            <person name="Peletier E."/>
            <person name="Bonde I."/>
            <person name="Nielsen T."/>
            <person name="Manichanh C."/>
            <person name="Arumugam M."/>
            <person name="Batto J."/>
            <person name="Santos M.B.Q.D."/>
            <person name="Blom N."/>
            <person name="Borruel N."/>
            <person name="Burgdorf K.S."/>
            <person name="Boumezbeur F."/>
            <person name="Casellas F."/>
            <person name="Dore J."/>
            <person name="Guarner F."/>
            <person name="Hansen T."/>
            <person name="Hildebrand F."/>
            <person name="Kaas R.S."/>
            <person name="Kennedy S."/>
            <person name="Kristiansen K."/>
            <person name="Kultima J.R."/>
            <person name="Leonard P."/>
            <person name="Levenez F."/>
            <person name="Lund O."/>
            <person name="Moumen B."/>
            <person name="Le Paslier D."/>
            <person name="Pons N."/>
            <person name="Pedersen O."/>
            <person name="Prifti E."/>
            <person name="Qin J."/>
            <person name="Raes J."/>
            <person name="Tap J."/>
            <person name="Tims S."/>
            <person name="Ussery D.W."/>
            <person name="Yamada T."/>
            <person name="MetaHit consortium"/>
            <person name="Renault P."/>
            <person name="Sicheritz-Ponten T."/>
            <person name="Bork P."/>
            <person name="Wang J."/>
            <person name="Brunak S."/>
            <person name="Ehrlich S.D."/>
        </authorList>
    </citation>
    <scope>NUCLEOTIDE SEQUENCE [LARGE SCALE GENOMIC DNA]</scope>
</reference>
<comment type="caution">
    <text evidence="1">The sequence shown here is derived from an EMBL/GenBank/DDBJ whole genome shotgun (WGS) entry which is preliminary data.</text>
</comment>
<organism evidence="1 2">
    <name type="scientific">[Eubacterium] siraeum CAG:80</name>
    <dbReference type="NCBI Taxonomy" id="1263080"/>
    <lineage>
        <taxon>Bacteria</taxon>
        <taxon>Bacillati</taxon>
        <taxon>Bacillota</taxon>
        <taxon>Clostridia</taxon>
        <taxon>Eubacteriales</taxon>
        <taxon>Oscillospiraceae</taxon>
        <taxon>Oscillospiraceae incertae sedis</taxon>
    </lineage>
</organism>
<dbReference type="EMBL" id="CBFJ010000006">
    <property type="protein sequence ID" value="CDC43202.1"/>
    <property type="molecule type" value="Genomic_DNA"/>
</dbReference>
<gene>
    <name evidence="1" type="ORF">BN788_01090</name>
</gene>
<dbReference type="InterPro" id="IPR010982">
    <property type="entry name" value="Lambda_DNA-bd_dom_sf"/>
</dbReference>
<dbReference type="SUPFAM" id="SSF47413">
    <property type="entry name" value="lambda repressor-like DNA-binding domains"/>
    <property type="match status" value="1"/>
</dbReference>
<accession>R6S985</accession>
<evidence type="ECO:0000313" key="1">
    <source>
        <dbReference type="EMBL" id="CDC43202.1"/>
    </source>
</evidence>
<dbReference type="GO" id="GO:0003677">
    <property type="term" value="F:DNA binding"/>
    <property type="evidence" value="ECO:0007669"/>
    <property type="project" value="InterPro"/>
</dbReference>
<evidence type="ECO:0000313" key="2">
    <source>
        <dbReference type="Proteomes" id="UP000018142"/>
    </source>
</evidence>
<dbReference type="Proteomes" id="UP000018142">
    <property type="component" value="Unassembled WGS sequence"/>
</dbReference>
<protein>
    <submittedName>
        <fullName evidence="1">XRE family plasmid maintenance system antidote protein</fullName>
    </submittedName>
</protein>
<sequence>MLLNLKTEIARKRLSAAKIAEYIGITTKTMSCKVNEKTEFTRSEMFAIHSRFFPDADMRYLFYSENDKMKESKSL</sequence>